<reference evidence="1 2" key="1">
    <citation type="submission" date="2018-08" db="EMBL/GenBank/DDBJ databases">
        <title>Proposal of Muricauda 72 sp.nov. and Muricauda NH166 sp.nov., isolated from seawater.</title>
        <authorList>
            <person name="Cheng H."/>
            <person name="Wu Y.-H."/>
            <person name="Guo L.-L."/>
            <person name="Xu X.-W."/>
        </authorList>
    </citation>
    <scope>NUCLEOTIDE SEQUENCE [LARGE SCALE GENOMIC DNA]</scope>
    <source>
        <strain evidence="1 2">KCTC 22173</strain>
    </source>
</reference>
<dbReference type="EMBL" id="QXFH01000075">
    <property type="protein sequence ID" value="RIV31647.1"/>
    <property type="molecule type" value="Genomic_DNA"/>
</dbReference>
<dbReference type="AlphaFoldDB" id="A0A3A1N745"/>
<organism evidence="1 2">
    <name type="scientific">Flagellimonas lutimaris</name>
    <dbReference type="NCBI Taxonomy" id="475082"/>
    <lineage>
        <taxon>Bacteria</taxon>
        <taxon>Pseudomonadati</taxon>
        <taxon>Bacteroidota</taxon>
        <taxon>Flavobacteriia</taxon>
        <taxon>Flavobacteriales</taxon>
        <taxon>Flavobacteriaceae</taxon>
        <taxon>Flagellimonas</taxon>
    </lineage>
</organism>
<evidence type="ECO:0000313" key="2">
    <source>
        <dbReference type="Proteomes" id="UP000266067"/>
    </source>
</evidence>
<proteinExistence type="predicted"/>
<gene>
    <name evidence="1" type="ORF">D2V08_12885</name>
</gene>
<dbReference type="OrthoDB" id="947434at2"/>
<accession>A0A3A1N745</accession>
<name>A0A3A1N745_9FLAO</name>
<sequence length="73" mass="8495">MVENPINADFNLYVTELDIKNAFGPRSGYIGELSYARKEILLWVIIIMQKGFKFSDETRTLSSFDVRMFYSFG</sequence>
<dbReference type="RefSeq" id="WP_119608573.1">
    <property type="nucleotide sequence ID" value="NZ_QXFH01000075.1"/>
</dbReference>
<protein>
    <submittedName>
        <fullName evidence="1">Uncharacterized protein</fullName>
    </submittedName>
</protein>
<dbReference type="Proteomes" id="UP000266067">
    <property type="component" value="Unassembled WGS sequence"/>
</dbReference>
<evidence type="ECO:0000313" key="1">
    <source>
        <dbReference type="EMBL" id="RIV31647.1"/>
    </source>
</evidence>
<keyword evidence="2" id="KW-1185">Reference proteome</keyword>
<comment type="caution">
    <text evidence="1">The sequence shown here is derived from an EMBL/GenBank/DDBJ whole genome shotgun (WGS) entry which is preliminary data.</text>
</comment>